<evidence type="ECO:0000313" key="3">
    <source>
        <dbReference type="Proteomes" id="UP000054314"/>
    </source>
</evidence>
<feature type="region of interest" description="Disordered" evidence="1">
    <location>
        <begin position="1"/>
        <end position="21"/>
    </location>
</feature>
<dbReference type="InterPro" id="IPR014347">
    <property type="entry name" value="Tautomerase/MIF_sf"/>
</dbReference>
<proteinExistence type="predicted"/>
<dbReference type="Gene3D" id="3.30.429.10">
    <property type="entry name" value="Macrophage Migration Inhibitory Factor"/>
    <property type="match status" value="1"/>
</dbReference>
<evidence type="ECO:0000256" key="1">
    <source>
        <dbReference type="SAM" id="MobiDB-lite"/>
    </source>
</evidence>
<dbReference type="RefSeq" id="WP_035059275.1">
    <property type="nucleotide sequence ID" value="NZ_AXCZ01000044.1"/>
</dbReference>
<gene>
    <name evidence="2" type="ORF">N869_14165</name>
</gene>
<comment type="caution">
    <text evidence="2">The sequence shown here is derived from an EMBL/GenBank/DDBJ whole genome shotgun (WGS) entry which is preliminary data.</text>
</comment>
<reference evidence="2 3" key="1">
    <citation type="submission" date="2013-08" db="EMBL/GenBank/DDBJ databases">
        <title>Genome sequencing of Cellulomonas bogoriensis 69B4.</title>
        <authorList>
            <person name="Chen F."/>
            <person name="Li Y."/>
            <person name="Wang G."/>
        </authorList>
    </citation>
    <scope>NUCLEOTIDE SEQUENCE [LARGE SCALE GENOMIC DNA]</scope>
    <source>
        <strain evidence="2 3">69B4</strain>
    </source>
</reference>
<accession>A0A0A0BYE0</accession>
<protein>
    <submittedName>
        <fullName evidence="2">4-oxalocrotonate tautomerase</fullName>
    </submittedName>
</protein>
<evidence type="ECO:0000313" key="2">
    <source>
        <dbReference type="EMBL" id="KGM13413.1"/>
    </source>
</evidence>
<dbReference type="AlphaFoldDB" id="A0A0A0BYE0"/>
<feature type="compositionally biased region" description="Polar residues" evidence="1">
    <location>
        <begin position="1"/>
        <end position="17"/>
    </location>
</feature>
<name>A0A0A0BYE0_9CELL</name>
<keyword evidence="3" id="KW-1185">Reference proteome</keyword>
<dbReference type="EMBL" id="AXCZ01000044">
    <property type="protein sequence ID" value="KGM13413.1"/>
    <property type="molecule type" value="Genomic_DNA"/>
</dbReference>
<dbReference type="Proteomes" id="UP000054314">
    <property type="component" value="Unassembled WGS sequence"/>
</dbReference>
<sequence length="70" mass="7458">MSTSQSAGRSSPTSCTRLRSRPSACLDTEVEGLGIGAADLEVTLVEPPRYDWAIRGSAGDDLELGYQVEQ</sequence>
<organism evidence="2 3">
    <name type="scientific">Cellulomonas bogoriensis 69B4 = DSM 16987</name>
    <dbReference type="NCBI Taxonomy" id="1386082"/>
    <lineage>
        <taxon>Bacteria</taxon>
        <taxon>Bacillati</taxon>
        <taxon>Actinomycetota</taxon>
        <taxon>Actinomycetes</taxon>
        <taxon>Micrococcales</taxon>
        <taxon>Cellulomonadaceae</taxon>
        <taxon>Cellulomonas</taxon>
    </lineage>
</organism>